<keyword evidence="4" id="KW-0813">Transport</keyword>
<comment type="similarity">
    <text evidence="2">Belongs to the SLC13A/DASS transporter (TC 2.A.47) family. NADC subfamily.</text>
</comment>
<evidence type="ECO:0000256" key="3">
    <source>
        <dbReference type="ARBA" id="ARBA00020150"/>
    </source>
</evidence>
<comment type="subcellular location">
    <subcellularLocation>
        <location evidence="1">Membrane</location>
        <topology evidence="1">Multi-pass membrane protein</topology>
    </subcellularLocation>
</comment>
<dbReference type="eggNOG" id="COG0471">
    <property type="taxonomic scope" value="Bacteria"/>
</dbReference>
<dbReference type="NCBIfam" id="TIGR00785">
    <property type="entry name" value="dass"/>
    <property type="match status" value="1"/>
</dbReference>
<organism evidence="10 11">
    <name type="scientific">Rubrobacter xylanophilus (strain DSM 9941 / JCM 11954 / NBRC 16129 / PRD-1)</name>
    <dbReference type="NCBI Taxonomy" id="266117"/>
    <lineage>
        <taxon>Bacteria</taxon>
        <taxon>Bacillati</taxon>
        <taxon>Actinomycetota</taxon>
        <taxon>Rubrobacteria</taxon>
        <taxon>Rubrobacterales</taxon>
        <taxon>Rubrobacteraceae</taxon>
        <taxon>Rubrobacter</taxon>
    </lineage>
</organism>
<evidence type="ECO:0000256" key="6">
    <source>
        <dbReference type="ARBA" id="ARBA00022989"/>
    </source>
</evidence>
<protein>
    <recommendedName>
        <fullName evidence="3">Sodium-dependent dicarboxylate transporter SdcS</fullName>
    </recommendedName>
    <alternativeName>
        <fullName evidence="8">Na(+)/dicarboxylate symporter</fullName>
    </alternativeName>
</protein>
<reference evidence="10 11" key="1">
    <citation type="submission" date="2006-06" db="EMBL/GenBank/DDBJ databases">
        <title>Complete sequence of Rubrobacter xylanophilus DSM 9941.</title>
        <authorList>
            <consortium name="US DOE Joint Genome Institute"/>
            <person name="Copeland A."/>
            <person name="Lucas S."/>
            <person name="Lapidus A."/>
            <person name="Barry K."/>
            <person name="Detter J.C."/>
            <person name="Glavina del Rio T."/>
            <person name="Hammon N."/>
            <person name="Israni S."/>
            <person name="Dalin E."/>
            <person name="Tice H."/>
            <person name="Pitluck S."/>
            <person name="Munk A.C."/>
            <person name="Brettin T."/>
            <person name="Bruce D."/>
            <person name="Han C."/>
            <person name="Tapia R."/>
            <person name="Gilna P."/>
            <person name="Schmutz J."/>
            <person name="Larimer F."/>
            <person name="Land M."/>
            <person name="Hauser L."/>
            <person name="Kyrpides N."/>
            <person name="Lykidis A."/>
            <person name="da Costa M.S."/>
            <person name="Rainey F.A."/>
            <person name="Empadinhas N."/>
            <person name="Jolivet E."/>
            <person name="Battista J.R."/>
            <person name="Richardson P."/>
        </authorList>
    </citation>
    <scope>NUCLEOTIDE SEQUENCE [LARGE SCALE GENOMIC DNA]</scope>
    <source>
        <strain evidence="11">DSM 9941 / NBRC 16129 / PRD-1</strain>
    </source>
</reference>
<evidence type="ECO:0000256" key="8">
    <source>
        <dbReference type="ARBA" id="ARBA00031174"/>
    </source>
</evidence>
<feature type="transmembrane region" description="Helical" evidence="9">
    <location>
        <begin position="313"/>
        <end position="333"/>
    </location>
</feature>
<keyword evidence="7 9" id="KW-0472">Membrane</keyword>
<feature type="transmembrane region" description="Helical" evidence="9">
    <location>
        <begin position="210"/>
        <end position="235"/>
    </location>
</feature>
<proteinExistence type="inferred from homology"/>
<feature type="transmembrane region" description="Helical" evidence="9">
    <location>
        <begin position="58"/>
        <end position="74"/>
    </location>
</feature>
<dbReference type="GO" id="GO:0015141">
    <property type="term" value="F:succinate transmembrane transporter activity"/>
    <property type="evidence" value="ECO:0007669"/>
    <property type="project" value="UniProtKB-ARBA"/>
</dbReference>
<dbReference type="RefSeq" id="WP_011563147.1">
    <property type="nucleotide sequence ID" value="NC_008148.1"/>
</dbReference>
<dbReference type="AlphaFoldDB" id="Q1AZP9"/>
<feature type="transmembrane region" description="Helical" evidence="9">
    <location>
        <begin position="413"/>
        <end position="436"/>
    </location>
</feature>
<dbReference type="Pfam" id="PF00939">
    <property type="entry name" value="Na_sulph_symp"/>
    <property type="match status" value="1"/>
</dbReference>
<feature type="transmembrane region" description="Helical" evidence="9">
    <location>
        <begin position="506"/>
        <end position="525"/>
    </location>
</feature>
<dbReference type="EMBL" id="CP000386">
    <property type="protein sequence ID" value="ABG03129.1"/>
    <property type="molecule type" value="Genomic_DNA"/>
</dbReference>
<keyword evidence="6 9" id="KW-1133">Transmembrane helix</keyword>
<feature type="transmembrane region" description="Helical" evidence="9">
    <location>
        <begin position="35"/>
        <end position="52"/>
    </location>
</feature>
<evidence type="ECO:0000313" key="11">
    <source>
        <dbReference type="Proteomes" id="UP000006637"/>
    </source>
</evidence>
<evidence type="ECO:0000256" key="7">
    <source>
        <dbReference type="ARBA" id="ARBA00023136"/>
    </source>
</evidence>
<dbReference type="STRING" id="266117.Rxyl_0150"/>
<evidence type="ECO:0000256" key="1">
    <source>
        <dbReference type="ARBA" id="ARBA00004141"/>
    </source>
</evidence>
<dbReference type="HOGENOM" id="CLU_005170_0_0_11"/>
<evidence type="ECO:0000256" key="5">
    <source>
        <dbReference type="ARBA" id="ARBA00022692"/>
    </source>
</evidence>
<dbReference type="PANTHER" id="PTHR10283:SF82">
    <property type="entry name" value="SOLUTE CARRIER FAMILY 13 MEMBER 2"/>
    <property type="match status" value="1"/>
</dbReference>
<dbReference type="InterPro" id="IPR001898">
    <property type="entry name" value="SLC13A/DASS"/>
</dbReference>
<dbReference type="Proteomes" id="UP000006637">
    <property type="component" value="Chromosome"/>
</dbReference>
<accession>Q1AZP9</accession>
<evidence type="ECO:0000256" key="2">
    <source>
        <dbReference type="ARBA" id="ARBA00006772"/>
    </source>
</evidence>
<dbReference type="GO" id="GO:0005886">
    <property type="term" value="C:plasma membrane"/>
    <property type="evidence" value="ECO:0007669"/>
    <property type="project" value="TreeGrafter"/>
</dbReference>
<feature type="transmembrane region" description="Helical" evidence="9">
    <location>
        <begin position="81"/>
        <end position="99"/>
    </location>
</feature>
<feature type="transmembrane region" description="Helical" evidence="9">
    <location>
        <begin position="443"/>
        <end position="460"/>
    </location>
</feature>
<evidence type="ECO:0000313" key="10">
    <source>
        <dbReference type="EMBL" id="ABG03129.1"/>
    </source>
</evidence>
<dbReference type="OrthoDB" id="9766267at2"/>
<feature type="transmembrane region" description="Helical" evidence="9">
    <location>
        <begin position="111"/>
        <end position="133"/>
    </location>
</feature>
<sequence>MSESIRPSGTYRTLAEQREVLTPAEERFERARQTIGLFLGPIVFLVMYLAPLPLEPNQQTLAAILSFTIVYWLSEAIPIPATAVLALALCVVLNVPGVGVNAEDSPGDIVYGAFGSDTIFLFIGAFIIAQAMITHGLDRRFAFRILSLPGVSRSTYGVIVAFGFIAAAISAFISNTATAAMLLPIGLGMMGALGGFVKEQSGTERDISRLRFGTALMLMISYGAGVGGLLTPIGTPPNLIGIGFIEEETDTTITFFSWVVAAFPVCLLMFIALCVILILLNRPEVRRLSGAEEYVAEQRRSLGPLSRGERNTLIAFATAVFLWMLPGFVALVLGEESRLYSLILSRLDEGTVAILAAALLFVLPVDWSERRFTLNWNEAVRIDWGTIVLFGSGIVLGTLLSDTGLAEVMGTGIAEALGFSSLLAISAVSALIAILISETTSNTASATIVVPIVIPIAAAAGVNPVIPALCAVFGASFGFMMPVSTPQNAVVYGSGLIPITKMVRSGIAFDIIGLILIVLLIPVMARLVGFV</sequence>
<dbReference type="PANTHER" id="PTHR10283">
    <property type="entry name" value="SOLUTE CARRIER FAMILY 13 MEMBER"/>
    <property type="match status" value="1"/>
</dbReference>
<dbReference type="InterPro" id="IPR031312">
    <property type="entry name" value="Na/sul_symport_CS"/>
</dbReference>
<dbReference type="PROSITE" id="PS01271">
    <property type="entry name" value="NA_SULFATE"/>
    <property type="match status" value="1"/>
</dbReference>
<keyword evidence="5 9" id="KW-0812">Transmembrane</keyword>
<feature type="transmembrane region" description="Helical" evidence="9">
    <location>
        <begin position="154"/>
        <end position="173"/>
    </location>
</feature>
<feature type="transmembrane region" description="Helical" evidence="9">
    <location>
        <begin position="339"/>
        <end position="363"/>
    </location>
</feature>
<gene>
    <name evidence="10" type="ordered locus">Rxyl_0150</name>
</gene>
<evidence type="ECO:0000256" key="9">
    <source>
        <dbReference type="SAM" id="Phobius"/>
    </source>
</evidence>
<feature type="transmembrane region" description="Helical" evidence="9">
    <location>
        <begin position="255"/>
        <end position="280"/>
    </location>
</feature>
<dbReference type="PhylomeDB" id="Q1AZP9"/>
<keyword evidence="11" id="KW-1185">Reference proteome</keyword>
<evidence type="ECO:0000256" key="4">
    <source>
        <dbReference type="ARBA" id="ARBA00022448"/>
    </source>
</evidence>
<feature type="transmembrane region" description="Helical" evidence="9">
    <location>
        <begin position="179"/>
        <end position="198"/>
    </location>
</feature>
<name>Q1AZP9_RUBXD</name>
<feature type="transmembrane region" description="Helical" evidence="9">
    <location>
        <begin position="384"/>
        <end position="401"/>
    </location>
</feature>
<dbReference type="KEGG" id="rxy:Rxyl_0150"/>